<keyword evidence="4" id="KW-0238">DNA-binding</keyword>
<protein>
    <submittedName>
        <fullName evidence="8">Sigma-70 family RNA polymerase sigma factor</fullName>
    </submittedName>
</protein>
<name>A0ABQ6VBN7_9CORY</name>
<accession>A0ABQ6VBN7</accession>
<keyword evidence="3" id="KW-0731">Sigma factor</keyword>
<dbReference type="InterPro" id="IPR013325">
    <property type="entry name" value="RNA_pol_sigma_r2"/>
</dbReference>
<dbReference type="PANTHER" id="PTHR43133">
    <property type="entry name" value="RNA POLYMERASE ECF-TYPE SIGMA FACTO"/>
    <property type="match status" value="1"/>
</dbReference>
<dbReference type="Pfam" id="PF04542">
    <property type="entry name" value="Sigma70_r2"/>
    <property type="match status" value="1"/>
</dbReference>
<keyword evidence="9" id="KW-1185">Reference proteome</keyword>
<sequence length="231" mass="26511">MTIALHRAMMAPMNHDAWRRDEERLSIALDDVELLRRHLDGHPWAFTALVRRYHRQLWWAIHSSCVPADHHMDVLQEGLLRIHRFARKFRGLTAESTSTVGTWMVAIMRNACHTFLRAQTRHAPNLPLEDSILRVEHRGGATPRATMHLAADSDNALERAVIRMDVHRALKQMSPELRDVLINTSLRGMSVDEYARREGIPVGTVKSRRSRAKKQLERLLNPQEYSVASAG</sequence>
<dbReference type="SUPFAM" id="SSF88946">
    <property type="entry name" value="Sigma2 domain of RNA polymerase sigma factors"/>
    <property type="match status" value="1"/>
</dbReference>
<proteinExistence type="inferred from homology"/>
<evidence type="ECO:0000313" key="9">
    <source>
        <dbReference type="Proteomes" id="UP000436181"/>
    </source>
</evidence>
<keyword evidence="2" id="KW-0805">Transcription regulation</keyword>
<dbReference type="InterPro" id="IPR007627">
    <property type="entry name" value="RNA_pol_sigma70_r2"/>
</dbReference>
<comment type="similarity">
    <text evidence="1">Belongs to the sigma-70 factor family. ECF subfamily.</text>
</comment>
<evidence type="ECO:0000256" key="1">
    <source>
        <dbReference type="ARBA" id="ARBA00010641"/>
    </source>
</evidence>
<dbReference type="NCBIfam" id="TIGR02937">
    <property type="entry name" value="sigma70-ECF"/>
    <property type="match status" value="1"/>
</dbReference>
<dbReference type="PANTHER" id="PTHR43133:SF8">
    <property type="entry name" value="RNA POLYMERASE SIGMA FACTOR HI_1459-RELATED"/>
    <property type="match status" value="1"/>
</dbReference>
<keyword evidence="5" id="KW-0804">Transcription</keyword>
<dbReference type="InterPro" id="IPR013324">
    <property type="entry name" value="RNA_pol_sigma_r3/r4-like"/>
</dbReference>
<dbReference type="EMBL" id="WBZJ01000004">
    <property type="protein sequence ID" value="KAB3519166.1"/>
    <property type="molecule type" value="Genomic_DNA"/>
</dbReference>
<gene>
    <name evidence="8" type="ORF">F8377_09190</name>
</gene>
<dbReference type="InterPro" id="IPR039425">
    <property type="entry name" value="RNA_pol_sigma-70-like"/>
</dbReference>
<evidence type="ECO:0000259" key="6">
    <source>
        <dbReference type="Pfam" id="PF04542"/>
    </source>
</evidence>
<feature type="domain" description="RNA polymerase sigma-70 region 2" evidence="6">
    <location>
        <begin position="49"/>
        <end position="121"/>
    </location>
</feature>
<evidence type="ECO:0000313" key="8">
    <source>
        <dbReference type="EMBL" id="KAB3519166.1"/>
    </source>
</evidence>
<comment type="caution">
    <text evidence="8">The sequence shown here is derived from an EMBL/GenBank/DDBJ whole genome shotgun (WGS) entry which is preliminary data.</text>
</comment>
<evidence type="ECO:0000259" key="7">
    <source>
        <dbReference type="Pfam" id="PF08281"/>
    </source>
</evidence>
<reference evidence="8 9" key="1">
    <citation type="submission" date="2019-10" db="EMBL/GenBank/DDBJ databases">
        <title>Corynebacterium sp novel species isolated from the respiratory tract of Marmot.</title>
        <authorList>
            <person name="Zhang G."/>
        </authorList>
    </citation>
    <scope>NUCLEOTIDE SEQUENCE [LARGE SCALE GENOMIC DNA]</scope>
    <source>
        <strain evidence="8 9">336</strain>
    </source>
</reference>
<dbReference type="SUPFAM" id="SSF88659">
    <property type="entry name" value="Sigma3 and sigma4 domains of RNA polymerase sigma factors"/>
    <property type="match status" value="1"/>
</dbReference>
<dbReference type="InterPro" id="IPR013249">
    <property type="entry name" value="RNA_pol_sigma70_r4_t2"/>
</dbReference>
<dbReference type="InterPro" id="IPR036388">
    <property type="entry name" value="WH-like_DNA-bd_sf"/>
</dbReference>
<evidence type="ECO:0000256" key="3">
    <source>
        <dbReference type="ARBA" id="ARBA00023082"/>
    </source>
</evidence>
<dbReference type="CDD" id="cd06171">
    <property type="entry name" value="Sigma70_r4"/>
    <property type="match status" value="1"/>
</dbReference>
<feature type="domain" description="RNA polymerase sigma factor 70 region 4 type 2" evidence="7">
    <location>
        <begin position="164"/>
        <end position="216"/>
    </location>
</feature>
<dbReference type="RefSeq" id="WP_151844816.1">
    <property type="nucleotide sequence ID" value="NZ_WBZJ01000004.1"/>
</dbReference>
<evidence type="ECO:0000256" key="5">
    <source>
        <dbReference type="ARBA" id="ARBA00023163"/>
    </source>
</evidence>
<evidence type="ECO:0000256" key="4">
    <source>
        <dbReference type="ARBA" id="ARBA00023125"/>
    </source>
</evidence>
<organism evidence="8 9">
    <name type="scientific">Corynebacterium zhongnanshanii</name>
    <dbReference type="NCBI Taxonomy" id="2768834"/>
    <lineage>
        <taxon>Bacteria</taxon>
        <taxon>Bacillati</taxon>
        <taxon>Actinomycetota</taxon>
        <taxon>Actinomycetes</taxon>
        <taxon>Mycobacteriales</taxon>
        <taxon>Corynebacteriaceae</taxon>
        <taxon>Corynebacterium</taxon>
    </lineage>
</organism>
<dbReference type="Gene3D" id="1.10.10.10">
    <property type="entry name" value="Winged helix-like DNA-binding domain superfamily/Winged helix DNA-binding domain"/>
    <property type="match status" value="1"/>
</dbReference>
<dbReference type="Gene3D" id="1.10.1740.10">
    <property type="match status" value="1"/>
</dbReference>
<evidence type="ECO:0000256" key="2">
    <source>
        <dbReference type="ARBA" id="ARBA00023015"/>
    </source>
</evidence>
<dbReference type="Pfam" id="PF08281">
    <property type="entry name" value="Sigma70_r4_2"/>
    <property type="match status" value="1"/>
</dbReference>
<dbReference type="Proteomes" id="UP000436181">
    <property type="component" value="Unassembled WGS sequence"/>
</dbReference>
<dbReference type="InterPro" id="IPR014284">
    <property type="entry name" value="RNA_pol_sigma-70_dom"/>
</dbReference>